<evidence type="ECO:0000313" key="3">
    <source>
        <dbReference type="Proteomes" id="UP000272942"/>
    </source>
</evidence>
<protein>
    <submittedName>
        <fullName evidence="4">Protein IQ-DOMAIN 1-like</fullName>
    </submittedName>
</protein>
<dbReference type="WBParaSite" id="ECPE_0001171801-mRNA-1">
    <property type="protein sequence ID" value="ECPE_0001171801-mRNA-1"/>
    <property type="gene ID" value="ECPE_0001171801"/>
</dbReference>
<name>A0A183AXJ8_9TREM</name>
<reference evidence="4" key="1">
    <citation type="submission" date="2016-06" db="UniProtKB">
        <authorList>
            <consortium name="WormBaseParasite"/>
        </authorList>
    </citation>
    <scope>IDENTIFICATION</scope>
</reference>
<accession>A0A183AXJ8</accession>
<feature type="region of interest" description="Disordered" evidence="1">
    <location>
        <begin position="93"/>
        <end position="190"/>
    </location>
</feature>
<dbReference type="OrthoDB" id="6817893at2759"/>
<evidence type="ECO:0000256" key="1">
    <source>
        <dbReference type="SAM" id="MobiDB-lite"/>
    </source>
</evidence>
<proteinExistence type="predicted"/>
<evidence type="ECO:0000313" key="2">
    <source>
        <dbReference type="EMBL" id="VDP88820.1"/>
    </source>
</evidence>
<sequence>MVEEVPASIGGHHAASNMPRQSMAVRRASLTLNMLGQRRSLAGSMARAYKLAQYFRIIPCQYTEQVFCFAGCLLKWFKLEAMRQEAFAATTVKTHHADKHVAQSVPGSPETPAQKPSVVEVEDNEPENKQIAASNSNNANPTSSQDDGSQHAAAGVSEDARKPGEPMAVETDQKLSSVVEGSQEVARSHSSEASNVSILLYVANFFQNGNSHTWGSLQSKTIWV</sequence>
<gene>
    <name evidence="2" type="ORF">ECPE_LOCUS11683</name>
</gene>
<reference evidence="2 3" key="2">
    <citation type="submission" date="2018-11" db="EMBL/GenBank/DDBJ databases">
        <authorList>
            <consortium name="Pathogen Informatics"/>
        </authorList>
    </citation>
    <scope>NUCLEOTIDE SEQUENCE [LARGE SCALE GENOMIC DNA]</scope>
    <source>
        <strain evidence="2 3">Egypt</strain>
    </source>
</reference>
<evidence type="ECO:0000313" key="4">
    <source>
        <dbReference type="WBParaSite" id="ECPE_0001171801-mRNA-1"/>
    </source>
</evidence>
<dbReference type="EMBL" id="UZAN01051298">
    <property type="protein sequence ID" value="VDP88820.1"/>
    <property type="molecule type" value="Genomic_DNA"/>
</dbReference>
<organism evidence="4">
    <name type="scientific">Echinostoma caproni</name>
    <dbReference type="NCBI Taxonomy" id="27848"/>
    <lineage>
        <taxon>Eukaryota</taxon>
        <taxon>Metazoa</taxon>
        <taxon>Spiralia</taxon>
        <taxon>Lophotrochozoa</taxon>
        <taxon>Platyhelminthes</taxon>
        <taxon>Trematoda</taxon>
        <taxon>Digenea</taxon>
        <taxon>Plagiorchiida</taxon>
        <taxon>Echinostomata</taxon>
        <taxon>Echinostomatoidea</taxon>
        <taxon>Echinostomatidae</taxon>
        <taxon>Echinostoma</taxon>
    </lineage>
</organism>
<keyword evidence="3" id="KW-1185">Reference proteome</keyword>
<feature type="compositionally biased region" description="Low complexity" evidence="1">
    <location>
        <begin position="132"/>
        <end position="144"/>
    </location>
</feature>
<dbReference type="AlphaFoldDB" id="A0A183AXJ8"/>
<dbReference type="Proteomes" id="UP000272942">
    <property type="component" value="Unassembled WGS sequence"/>
</dbReference>